<reference evidence="3" key="1">
    <citation type="submission" date="2023-10" db="EMBL/GenBank/DDBJ databases">
        <title>Characterization and whole genome sequencing of a novel strain of Bergeyella porcorum QD2021 isolated from pig.</title>
        <authorList>
            <person name="Liu G."/>
            <person name="Chen C."/>
            <person name="Han X."/>
        </authorList>
    </citation>
    <scope>NUCLEOTIDE SEQUENCE</scope>
    <source>
        <strain evidence="3">QD2021</strain>
    </source>
</reference>
<evidence type="ECO:0000256" key="1">
    <source>
        <dbReference type="ARBA" id="ARBA00022729"/>
    </source>
</evidence>
<dbReference type="InterPro" id="IPR026444">
    <property type="entry name" value="Secre_tail"/>
</dbReference>
<protein>
    <recommendedName>
        <fullName evidence="2">Secretion system C-terminal sorting domain-containing protein</fullName>
    </recommendedName>
</protein>
<organism evidence="3 4">
    <name type="scientific">Bergeyella porcorum</name>
    <dbReference type="NCBI Taxonomy" id="1735111"/>
    <lineage>
        <taxon>Bacteria</taxon>
        <taxon>Pseudomonadati</taxon>
        <taxon>Bacteroidota</taxon>
        <taxon>Flavobacteriia</taxon>
        <taxon>Flavobacteriales</taxon>
        <taxon>Weeksellaceae</taxon>
        <taxon>Bergeyella</taxon>
    </lineage>
</organism>
<accession>A0AAU0F0Z7</accession>
<sequence length="413" mass="49426">MILSCNWIAAQYSTQSTEITPQHEYLFKIGKEINLVQGTEDEQWNYEHIYDDARKKIVKINNKRTYPDGTSTVFGVVTFQHDEYNRIIKYQEETKDSNDVWAITEIISYQYDNNGRVSTIIQEDYDEEAQQHKVKRRYYFTYDHLNNVTKIIWEWYNSSLDEIVPLYVDNYEYDAQGKLIKYLRTTAPDANNQTTPIDQRTYQYENEKAKGFIWQRYLNNRWVNHFEQVLEYDENDNNNVYQKINYLYNRSTGVKRENTMFVYSYDINIENDKIYSFKEHTDLIYLFDNWYKNKNAGISTRMHTYDHHPTVNGWKITKSLNTEYEKISTNSLNIYTVNIQQTPLLYPNPAKDYLTLNTNEKNIQIQIFDSAGNLVKSFKNHQDKYPIWDLPTGIYIVHTKINNTSQTIKLIKQ</sequence>
<keyword evidence="1" id="KW-0732">Signal</keyword>
<dbReference type="KEGG" id="bpor:BPO_0737"/>
<keyword evidence="4" id="KW-1185">Reference proteome</keyword>
<dbReference type="Proteomes" id="UP001432059">
    <property type="component" value="Chromosome"/>
</dbReference>
<gene>
    <name evidence="3" type="ORF">BPO_0737</name>
</gene>
<evidence type="ECO:0000259" key="2">
    <source>
        <dbReference type="Pfam" id="PF18962"/>
    </source>
</evidence>
<dbReference type="EMBL" id="CP136426">
    <property type="protein sequence ID" value="WOC51384.1"/>
    <property type="molecule type" value="Genomic_DNA"/>
</dbReference>
<name>A0AAU0F0Z7_9FLAO</name>
<dbReference type="AlphaFoldDB" id="A0AAU0F0Z7"/>
<dbReference type="Pfam" id="PF18962">
    <property type="entry name" value="Por_Secre_tail"/>
    <property type="match status" value="1"/>
</dbReference>
<dbReference type="NCBIfam" id="TIGR04183">
    <property type="entry name" value="Por_Secre_tail"/>
    <property type="match status" value="1"/>
</dbReference>
<feature type="domain" description="Secretion system C-terminal sorting" evidence="2">
    <location>
        <begin position="345"/>
        <end position="411"/>
    </location>
</feature>
<proteinExistence type="predicted"/>
<evidence type="ECO:0000313" key="3">
    <source>
        <dbReference type="EMBL" id="WOC51384.1"/>
    </source>
</evidence>
<evidence type="ECO:0000313" key="4">
    <source>
        <dbReference type="Proteomes" id="UP001432059"/>
    </source>
</evidence>